<evidence type="ECO:0000313" key="12">
    <source>
        <dbReference type="EMBL" id="CAE0547087.1"/>
    </source>
</evidence>
<dbReference type="AlphaFoldDB" id="A0A7S3S874"/>
<dbReference type="InterPro" id="IPR016464">
    <property type="entry name" value="NADH_Ub_cplx-1_asu_su-2"/>
</dbReference>
<reference evidence="12" key="1">
    <citation type="submission" date="2021-01" db="EMBL/GenBank/DDBJ databases">
        <authorList>
            <person name="Corre E."/>
            <person name="Pelletier E."/>
            <person name="Niang G."/>
            <person name="Scheremetjew M."/>
            <person name="Finn R."/>
            <person name="Kale V."/>
            <person name="Holt S."/>
            <person name="Cochrane G."/>
            <person name="Meng A."/>
            <person name="Brown T."/>
            <person name="Cohen L."/>
        </authorList>
    </citation>
    <scope>NUCLEOTIDE SEQUENCE</scope>
    <source>
        <strain evidence="12">SPMC142</strain>
    </source>
</reference>
<protein>
    <recommendedName>
        <fullName evidence="11">Ribosomal protein/NADH dehydrogenase domain-containing protein</fullName>
    </recommendedName>
</protein>
<dbReference type="InterPro" id="IPR036249">
    <property type="entry name" value="Thioredoxin-like_sf"/>
</dbReference>
<evidence type="ECO:0000256" key="6">
    <source>
        <dbReference type="ARBA" id="ARBA00022792"/>
    </source>
</evidence>
<organism evidence="12">
    <name type="scientific">Strombidinopsis acuminata</name>
    <dbReference type="NCBI Taxonomy" id="141414"/>
    <lineage>
        <taxon>Eukaryota</taxon>
        <taxon>Sar</taxon>
        <taxon>Alveolata</taxon>
        <taxon>Ciliophora</taxon>
        <taxon>Intramacronucleata</taxon>
        <taxon>Spirotrichea</taxon>
        <taxon>Choreotrichia</taxon>
        <taxon>Choreotrichida</taxon>
        <taxon>Strombidinopsidae</taxon>
        <taxon>Strombidinopsis</taxon>
    </lineage>
</organism>
<dbReference type="PANTHER" id="PTHR12878">
    <property type="entry name" value="NADH-UBIQUINONE OXIDOREDUCTASE B8 SUBUNIT"/>
    <property type="match status" value="1"/>
</dbReference>
<evidence type="ECO:0000256" key="8">
    <source>
        <dbReference type="ARBA" id="ARBA00023128"/>
    </source>
</evidence>
<keyword evidence="10" id="KW-1015">Disulfide bond</keyword>
<evidence type="ECO:0000256" key="1">
    <source>
        <dbReference type="ARBA" id="ARBA00003195"/>
    </source>
</evidence>
<evidence type="ECO:0000256" key="9">
    <source>
        <dbReference type="ARBA" id="ARBA00023136"/>
    </source>
</evidence>
<evidence type="ECO:0000256" key="2">
    <source>
        <dbReference type="ARBA" id="ARBA00004443"/>
    </source>
</evidence>
<dbReference type="EMBL" id="HBIQ01035149">
    <property type="protein sequence ID" value="CAE0547087.1"/>
    <property type="molecule type" value="Transcribed_RNA"/>
</dbReference>
<dbReference type="SMART" id="SM00916">
    <property type="entry name" value="L51_S25_CI-B8"/>
    <property type="match status" value="1"/>
</dbReference>
<keyword evidence="8" id="KW-0496">Mitochondrion</keyword>
<accession>A0A7S3S874</accession>
<gene>
    <name evidence="12" type="ORF">SACU0126_LOCUS11395</name>
</gene>
<dbReference type="InterPro" id="IPR007741">
    <property type="entry name" value="Ribosomal_mL43/mS25/NADH_DH"/>
</dbReference>
<dbReference type="Pfam" id="PF05047">
    <property type="entry name" value="L51_S25_CI-B8"/>
    <property type="match status" value="1"/>
</dbReference>
<keyword evidence="4" id="KW-0813">Transport</keyword>
<feature type="domain" description="Ribosomal protein/NADH dehydrogenase" evidence="11">
    <location>
        <begin position="16"/>
        <end position="89"/>
    </location>
</feature>
<dbReference type="SUPFAM" id="SSF52833">
    <property type="entry name" value="Thioredoxin-like"/>
    <property type="match status" value="1"/>
</dbReference>
<evidence type="ECO:0000256" key="5">
    <source>
        <dbReference type="ARBA" id="ARBA00022660"/>
    </source>
</evidence>
<evidence type="ECO:0000259" key="11">
    <source>
        <dbReference type="SMART" id="SM00916"/>
    </source>
</evidence>
<dbReference type="Gene3D" id="3.40.30.10">
    <property type="entry name" value="Glutaredoxin"/>
    <property type="match status" value="1"/>
</dbReference>
<proteinExistence type="inferred from homology"/>
<comment type="function">
    <text evidence="1">Accessory subunit of the mitochondrial membrane respiratory chain NADH dehydrogenase (Complex I), that is believed not to be involved in catalysis. Complex I functions in the transfer of electrons from NADH to the respiratory chain. The immediate electron acceptor for the enzyme is believed to be ubiquinone.</text>
</comment>
<feature type="disulfide bond" description="Redox-active" evidence="10">
    <location>
        <begin position="15"/>
        <end position="49"/>
    </location>
</feature>
<evidence type="ECO:0000256" key="7">
    <source>
        <dbReference type="ARBA" id="ARBA00022982"/>
    </source>
</evidence>
<keyword evidence="5" id="KW-0679">Respiratory chain</keyword>
<name>A0A7S3S874_9SPIT</name>
<sequence>MAGRLAIKELRFVFCQTSSHSNGVRRYIMNNYEAVKAANPQLPFIVRECQNAQATVMARYDFGVEKRMYINHASEEEVAQAVDELAGQAEQINSSVAANPQF</sequence>
<keyword evidence="6" id="KW-0999">Mitochondrion inner membrane</keyword>
<dbReference type="PIRSF" id="PIRSF005822">
    <property type="entry name" value="NDUA2"/>
    <property type="match status" value="1"/>
</dbReference>
<evidence type="ECO:0000256" key="3">
    <source>
        <dbReference type="ARBA" id="ARBA00008939"/>
    </source>
</evidence>
<comment type="subcellular location">
    <subcellularLocation>
        <location evidence="2">Mitochondrion inner membrane</location>
        <topology evidence="2">Peripheral membrane protein</topology>
        <orientation evidence="2">Matrix side</orientation>
    </subcellularLocation>
</comment>
<evidence type="ECO:0000256" key="4">
    <source>
        <dbReference type="ARBA" id="ARBA00022448"/>
    </source>
</evidence>
<comment type="similarity">
    <text evidence="3">Belongs to the complex I NDUFA2 subunit family.</text>
</comment>
<dbReference type="PANTHER" id="PTHR12878:SF0">
    <property type="entry name" value="NADH DEHYDROGENASE [UBIQUINONE] 1 ALPHA SUBCOMPLEX SUBUNIT 2"/>
    <property type="match status" value="1"/>
</dbReference>
<keyword evidence="9" id="KW-0472">Membrane</keyword>
<dbReference type="GO" id="GO:0005743">
    <property type="term" value="C:mitochondrial inner membrane"/>
    <property type="evidence" value="ECO:0007669"/>
    <property type="project" value="UniProtKB-SubCell"/>
</dbReference>
<keyword evidence="7" id="KW-0249">Electron transport</keyword>
<evidence type="ECO:0000256" key="10">
    <source>
        <dbReference type="PIRSR" id="PIRSR005822-1"/>
    </source>
</evidence>